<evidence type="ECO:0000313" key="7">
    <source>
        <dbReference type="RefSeq" id="XP_072816092.1"/>
    </source>
</evidence>
<feature type="domain" description="PDZ" evidence="5">
    <location>
        <begin position="140"/>
        <end position="211"/>
    </location>
</feature>
<dbReference type="RefSeq" id="XP_072816092.1">
    <property type="nucleotide sequence ID" value="XM_072959991.1"/>
</dbReference>
<evidence type="ECO:0000256" key="3">
    <source>
        <dbReference type="ARBA" id="ARBA00023273"/>
    </source>
</evidence>
<dbReference type="CDD" id="cd06741">
    <property type="entry name" value="PDZ2_FL-whirlin"/>
    <property type="match status" value="1"/>
</dbReference>
<protein>
    <submittedName>
        <fullName evidence="7">Whirlin isoform X5</fullName>
    </submittedName>
</protein>
<evidence type="ECO:0000256" key="1">
    <source>
        <dbReference type="ARBA" id="ARBA00004316"/>
    </source>
</evidence>
<evidence type="ECO:0000259" key="5">
    <source>
        <dbReference type="PROSITE" id="PS50106"/>
    </source>
</evidence>
<dbReference type="InterPro" id="IPR051844">
    <property type="entry name" value="USH2_Complex_Protein"/>
</dbReference>
<feature type="region of interest" description="Disordered" evidence="4">
    <location>
        <begin position="615"/>
        <end position="681"/>
    </location>
</feature>
<dbReference type="SMART" id="SM00228">
    <property type="entry name" value="PDZ"/>
    <property type="match status" value="3"/>
</dbReference>
<dbReference type="GeneID" id="102532206"/>
<dbReference type="InterPro" id="IPR001478">
    <property type="entry name" value="PDZ"/>
</dbReference>
<comment type="subcellular location">
    <subcellularLocation>
        <location evidence="1">Cell projection</location>
    </subcellularLocation>
</comment>
<feature type="compositionally biased region" description="Polar residues" evidence="4">
    <location>
        <begin position="615"/>
        <end position="630"/>
    </location>
</feature>
<dbReference type="InterPro" id="IPR036034">
    <property type="entry name" value="PDZ_sf"/>
</dbReference>
<dbReference type="Gene3D" id="1.20.1160.20">
    <property type="match status" value="1"/>
</dbReference>
<feature type="compositionally biased region" description="Low complexity" evidence="4">
    <location>
        <begin position="477"/>
        <end position="489"/>
    </location>
</feature>
<dbReference type="InterPro" id="IPR047056">
    <property type="entry name" value="Whirlin_HN-like_dom1"/>
</dbReference>
<evidence type="ECO:0000313" key="6">
    <source>
        <dbReference type="Proteomes" id="UP001652581"/>
    </source>
</evidence>
<feature type="compositionally biased region" description="Pro residues" evidence="4">
    <location>
        <begin position="445"/>
        <end position="454"/>
    </location>
</feature>
<organism evidence="6 7">
    <name type="scientific">Vicugna pacos</name>
    <name type="common">Alpaca</name>
    <name type="synonym">Lama pacos</name>
    <dbReference type="NCBI Taxonomy" id="30538"/>
    <lineage>
        <taxon>Eukaryota</taxon>
        <taxon>Metazoa</taxon>
        <taxon>Chordata</taxon>
        <taxon>Craniata</taxon>
        <taxon>Vertebrata</taxon>
        <taxon>Euteleostomi</taxon>
        <taxon>Mammalia</taxon>
        <taxon>Eutheria</taxon>
        <taxon>Laurasiatheria</taxon>
        <taxon>Artiodactyla</taxon>
        <taxon>Tylopoda</taxon>
        <taxon>Camelidae</taxon>
        <taxon>Vicugna</taxon>
    </lineage>
</organism>
<evidence type="ECO:0000256" key="2">
    <source>
        <dbReference type="ARBA" id="ARBA00022737"/>
    </source>
</evidence>
<gene>
    <name evidence="7" type="primary">WHRN</name>
</gene>
<feature type="compositionally biased region" description="Basic and acidic residues" evidence="4">
    <location>
        <begin position="657"/>
        <end position="668"/>
    </location>
</feature>
<dbReference type="CDD" id="cd06740">
    <property type="entry name" value="PDZ1_FL-whirlin"/>
    <property type="match status" value="1"/>
</dbReference>
<feature type="region of interest" description="Disordered" evidence="4">
    <location>
        <begin position="544"/>
        <end position="585"/>
    </location>
</feature>
<dbReference type="PANTHER" id="PTHR23116">
    <property type="entry name" value="PDZ DOMAIN CONTAINING WHIRLIN AND HARMONIN-RELATED"/>
    <property type="match status" value="1"/>
</dbReference>
<dbReference type="CDD" id="cd07356">
    <property type="entry name" value="HN_L-whirlin_R1_like"/>
    <property type="match status" value="1"/>
</dbReference>
<dbReference type="PANTHER" id="PTHR23116:SF37">
    <property type="entry name" value="WHIRLIN"/>
    <property type="match status" value="1"/>
</dbReference>
<dbReference type="Pfam" id="PF00595">
    <property type="entry name" value="PDZ"/>
    <property type="match status" value="3"/>
</dbReference>
<feature type="domain" description="PDZ" evidence="5">
    <location>
        <begin position="684"/>
        <end position="755"/>
    </location>
</feature>
<dbReference type="PROSITE" id="PS50106">
    <property type="entry name" value="PDZ"/>
    <property type="match status" value="3"/>
</dbReference>
<reference evidence="7" key="1">
    <citation type="submission" date="2025-08" db="UniProtKB">
        <authorList>
            <consortium name="RefSeq"/>
        </authorList>
    </citation>
    <scope>IDENTIFICATION</scope>
</reference>
<sequence length="775" mass="82269">MNAQLDGLSVSSSSTGSLGSAAGAGGGGGTGLRLLSANVRQLHQALTALLSEAEREQFTHCLNAYHARRNVFDLVRTLRVLLDSPVKRRLLPMLRLVIPRSDQLLFDQYTAEGLYLPATTPYRQPAWGCPDGAGPGEVRLVSLRRAKAHEGLGFSIRGGSEHGVGIYVSLVEPGSLAEKEGLRVGDQILRVNDKSLARVTHAEAVKALKGSKKLMLSVYSAGRIPGGYVTNHIYTWVDPQGRSISPPSGLPQPHGSTLRQHEGDRRSTLHLLQGGDEKKVNLVLGDGRSLGLTIRGGAEYGLGIYVTGVDPGSEAESSGLKVTVVLTVQVGDQILEVNGRSFLNILHDEAVKLLKSSQHLILTVKDVGRLPHARTTVDETKWIASSRIGDIATNSAGFPGDLTEGTNKNTLDLEETGEAVQGNLNTLSDVSLDDVKSTSKGLPSYKPPPPPPPLVQGHDHPLSQPRKLGREDLQPPSSASSHSGIIFSAPRNHSPPAGTTPAPEDSSGSAQDSPSSPIYTSVSPANPGSKRPLDAHLALVNQHPIGPFPRVQSPPHLKNPPAEATLAGGGLPPPSPSGRPDQTGTNQHFVMVEVHRPDSEPDVNEVRALPQTLTASTLSQLSDSGQTLSEDSGVDAGEAEASAPGRSRQTASTRSRSSKEMPRNERTTEGATKPPGLLEPTSTLIRVKKSAATLGIAIEGGANTRQPLPRIVTIQRGGSAHNCGQLKVGHVILEVNGVTLRGKEHREAARIIAEAFKTKERDYIDFLVTEFNVML</sequence>
<name>A0ABM5D5B3_VICPA</name>
<evidence type="ECO:0000256" key="4">
    <source>
        <dbReference type="SAM" id="MobiDB-lite"/>
    </source>
</evidence>
<accession>A0ABM5D5B3</accession>
<feature type="region of interest" description="Disordered" evidence="4">
    <location>
        <begin position="243"/>
        <end position="264"/>
    </location>
</feature>
<feature type="region of interest" description="Disordered" evidence="4">
    <location>
        <begin position="422"/>
        <end position="532"/>
    </location>
</feature>
<dbReference type="Gene3D" id="2.30.42.10">
    <property type="match status" value="3"/>
</dbReference>
<keyword evidence="6" id="KW-1185">Reference proteome</keyword>
<feature type="compositionally biased region" description="Low complexity" evidence="4">
    <location>
        <begin position="505"/>
        <end position="517"/>
    </location>
</feature>
<dbReference type="CDD" id="cd06742">
    <property type="entry name" value="PDZ3_FL-whirlin-like"/>
    <property type="match status" value="1"/>
</dbReference>
<feature type="compositionally biased region" description="Low complexity" evidence="4">
    <location>
        <begin position="646"/>
        <end position="655"/>
    </location>
</feature>
<keyword evidence="2" id="KW-0677">Repeat</keyword>
<feature type="domain" description="PDZ" evidence="5">
    <location>
        <begin position="279"/>
        <end position="357"/>
    </location>
</feature>
<dbReference type="SUPFAM" id="SSF50156">
    <property type="entry name" value="PDZ domain-like"/>
    <property type="match status" value="3"/>
</dbReference>
<dbReference type="Proteomes" id="UP001652581">
    <property type="component" value="Chromosome 4"/>
</dbReference>
<proteinExistence type="predicted"/>
<keyword evidence="3" id="KW-0966">Cell projection</keyword>